<organism evidence="2 3">
    <name type="scientific">Stylosanthes scabra</name>
    <dbReference type="NCBI Taxonomy" id="79078"/>
    <lineage>
        <taxon>Eukaryota</taxon>
        <taxon>Viridiplantae</taxon>
        <taxon>Streptophyta</taxon>
        <taxon>Embryophyta</taxon>
        <taxon>Tracheophyta</taxon>
        <taxon>Spermatophyta</taxon>
        <taxon>Magnoliopsida</taxon>
        <taxon>eudicotyledons</taxon>
        <taxon>Gunneridae</taxon>
        <taxon>Pentapetalae</taxon>
        <taxon>rosids</taxon>
        <taxon>fabids</taxon>
        <taxon>Fabales</taxon>
        <taxon>Fabaceae</taxon>
        <taxon>Papilionoideae</taxon>
        <taxon>50 kb inversion clade</taxon>
        <taxon>dalbergioids sensu lato</taxon>
        <taxon>Dalbergieae</taxon>
        <taxon>Pterocarpus clade</taxon>
        <taxon>Stylosanthes</taxon>
    </lineage>
</organism>
<reference evidence="2 3" key="1">
    <citation type="journal article" date="2023" name="Plants (Basel)">
        <title>Bridging the Gap: Combining Genomics and Transcriptomics Approaches to Understand Stylosanthes scabra, an Orphan Legume from the Brazilian Caatinga.</title>
        <authorList>
            <person name="Ferreira-Neto J.R.C."/>
            <person name="da Silva M.D."/>
            <person name="Binneck E."/>
            <person name="de Melo N.F."/>
            <person name="da Silva R.H."/>
            <person name="de Melo A.L.T.M."/>
            <person name="Pandolfi V."/>
            <person name="Bustamante F.O."/>
            <person name="Brasileiro-Vidal A.C."/>
            <person name="Benko-Iseppon A.M."/>
        </authorList>
    </citation>
    <scope>NUCLEOTIDE SEQUENCE [LARGE SCALE GENOMIC DNA]</scope>
    <source>
        <tissue evidence="2">Leaves</tissue>
    </source>
</reference>
<evidence type="ECO:0000313" key="3">
    <source>
        <dbReference type="Proteomes" id="UP001341840"/>
    </source>
</evidence>
<dbReference type="Proteomes" id="UP001341840">
    <property type="component" value="Unassembled WGS sequence"/>
</dbReference>
<proteinExistence type="predicted"/>
<evidence type="ECO:0008006" key="4">
    <source>
        <dbReference type="Google" id="ProtNLM"/>
    </source>
</evidence>
<comment type="caution">
    <text evidence="2">The sequence shown here is derived from an EMBL/GenBank/DDBJ whole genome shotgun (WGS) entry which is preliminary data.</text>
</comment>
<evidence type="ECO:0000313" key="2">
    <source>
        <dbReference type="EMBL" id="MED6134621.1"/>
    </source>
</evidence>
<keyword evidence="3" id="KW-1185">Reference proteome</keyword>
<feature type="region of interest" description="Disordered" evidence="1">
    <location>
        <begin position="82"/>
        <end position="105"/>
    </location>
</feature>
<evidence type="ECO:0000256" key="1">
    <source>
        <dbReference type="SAM" id="MobiDB-lite"/>
    </source>
</evidence>
<accession>A0ABU6SED5</accession>
<sequence>MLIWLFRSSLPYAFGSISPTPAASKLADAPSSATSGSAIEIRDPNPTQMLPAGVLFYGCKAFFLPPIRGSAHALQFHKPLSMSASPSLPTISLMPSSPLIRGPRA</sequence>
<dbReference type="EMBL" id="JASCZI010060615">
    <property type="protein sequence ID" value="MED6134621.1"/>
    <property type="molecule type" value="Genomic_DNA"/>
</dbReference>
<gene>
    <name evidence="2" type="ORF">PIB30_038614</name>
</gene>
<protein>
    <recommendedName>
        <fullName evidence="4">Secreted protein</fullName>
    </recommendedName>
</protein>
<name>A0ABU6SED5_9FABA</name>
<feature type="region of interest" description="Disordered" evidence="1">
    <location>
        <begin position="25"/>
        <end position="44"/>
    </location>
</feature>
<feature type="compositionally biased region" description="Polar residues" evidence="1">
    <location>
        <begin position="82"/>
        <end position="95"/>
    </location>
</feature>